<dbReference type="EMBL" id="BKCJ010009318">
    <property type="protein sequence ID" value="GEU86415.1"/>
    <property type="molecule type" value="Genomic_DNA"/>
</dbReference>
<comment type="caution">
    <text evidence="2">The sequence shown here is derived from an EMBL/GenBank/DDBJ whole genome shotgun (WGS) entry which is preliminary data.</text>
</comment>
<organism evidence="2">
    <name type="scientific">Tanacetum cinerariifolium</name>
    <name type="common">Dalmatian daisy</name>
    <name type="synonym">Chrysanthemum cinerariifolium</name>
    <dbReference type="NCBI Taxonomy" id="118510"/>
    <lineage>
        <taxon>Eukaryota</taxon>
        <taxon>Viridiplantae</taxon>
        <taxon>Streptophyta</taxon>
        <taxon>Embryophyta</taxon>
        <taxon>Tracheophyta</taxon>
        <taxon>Spermatophyta</taxon>
        <taxon>Magnoliopsida</taxon>
        <taxon>eudicotyledons</taxon>
        <taxon>Gunneridae</taxon>
        <taxon>Pentapetalae</taxon>
        <taxon>asterids</taxon>
        <taxon>campanulids</taxon>
        <taxon>Asterales</taxon>
        <taxon>Asteraceae</taxon>
        <taxon>Asteroideae</taxon>
        <taxon>Anthemideae</taxon>
        <taxon>Anthemidinae</taxon>
        <taxon>Tanacetum</taxon>
    </lineage>
</organism>
<name>A0A6L2NPB8_TANCI</name>
<feature type="region of interest" description="Disordered" evidence="1">
    <location>
        <begin position="1"/>
        <end position="48"/>
    </location>
</feature>
<sequence length="196" mass="22926">MKKRRHKKKERMKEAGVASQERRSQKKERDLDRAAEGRSKRHASVASLVEQEDIKARRLQHKYGGIESVSVVLEVAFNEMASGKVEKRDGSKEEKRLAHLAVKARREEKTKTEQVAVTETVVMYDRDHDREGDRVREYVRRSRDRVRHQDYGGECWSNLDGLWVWISVSGSWIMKRVRVSMWGSVMLNKQVNIVHV</sequence>
<accession>A0A6L2NPB8</accession>
<reference evidence="2" key="1">
    <citation type="journal article" date="2019" name="Sci. Rep.">
        <title>Draft genome of Tanacetum cinerariifolium, the natural source of mosquito coil.</title>
        <authorList>
            <person name="Yamashiro T."/>
            <person name="Shiraishi A."/>
            <person name="Satake H."/>
            <person name="Nakayama K."/>
        </authorList>
    </citation>
    <scope>NUCLEOTIDE SEQUENCE</scope>
</reference>
<evidence type="ECO:0000313" key="2">
    <source>
        <dbReference type="EMBL" id="GEU86415.1"/>
    </source>
</evidence>
<protein>
    <submittedName>
        <fullName evidence="2">Uncharacterized protein</fullName>
    </submittedName>
</protein>
<evidence type="ECO:0000256" key="1">
    <source>
        <dbReference type="SAM" id="MobiDB-lite"/>
    </source>
</evidence>
<feature type="compositionally biased region" description="Basic residues" evidence="1">
    <location>
        <begin position="1"/>
        <end position="10"/>
    </location>
</feature>
<dbReference type="AlphaFoldDB" id="A0A6L2NPB8"/>
<proteinExistence type="predicted"/>
<gene>
    <name evidence="2" type="ORF">Tci_058393</name>
</gene>
<feature type="compositionally biased region" description="Basic and acidic residues" evidence="1">
    <location>
        <begin position="20"/>
        <end position="38"/>
    </location>
</feature>